<keyword evidence="2" id="KW-1185">Reference proteome</keyword>
<dbReference type="Proteomes" id="UP000646911">
    <property type="component" value="Unassembled WGS sequence"/>
</dbReference>
<dbReference type="EMBL" id="JACOFX010000004">
    <property type="protein sequence ID" value="MBC3907996.1"/>
    <property type="molecule type" value="Genomic_DNA"/>
</dbReference>
<evidence type="ECO:0000313" key="1">
    <source>
        <dbReference type="EMBL" id="MBC3907996.1"/>
    </source>
</evidence>
<organism evidence="1 2">
    <name type="scientific">Undibacterium umbellatum</name>
    <dbReference type="NCBI Taxonomy" id="2762300"/>
    <lineage>
        <taxon>Bacteria</taxon>
        <taxon>Pseudomonadati</taxon>
        <taxon>Pseudomonadota</taxon>
        <taxon>Betaproteobacteria</taxon>
        <taxon>Burkholderiales</taxon>
        <taxon>Oxalobacteraceae</taxon>
        <taxon>Undibacterium</taxon>
    </lineage>
</organism>
<evidence type="ECO:0000313" key="2">
    <source>
        <dbReference type="Proteomes" id="UP000646911"/>
    </source>
</evidence>
<proteinExistence type="predicted"/>
<name>A0ABR6Z9K4_9BURK</name>
<gene>
    <name evidence="1" type="ORF">H8L47_10490</name>
</gene>
<dbReference type="RefSeq" id="WP_186953550.1">
    <property type="nucleotide sequence ID" value="NZ_JACOFX010000004.1"/>
</dbReference>
<comment type="caution">
    <text evidence="1">The sequence shown here is derived from an EMBL/GenBank/DDBJ whole genome shotgun (WGS) entry which is preliminary data.</text>
</comment>
<protein>
    <submittedName>
        <fullName evidence="1">Uncharacterized protein</fullName>
    </submittedName>
</protein>
<accession>A0ABR6Z9K4</accession>
<reference evidence="1 2" key="1">
    <citation type="submission" date="2020-08" db="EMBL/GenBank/DDBJ databases">
        <title>Novel species isolated from subtropical streams in China.</title>
        <authorList>
            <person name="Lu H."/>
        </authorList>
    </citation>
    <scope>NUCLEOTIDE SEQUENCE [LARGE SCALE GENOMIC DNA]</scope>
    <source>
        <strain evidence="1 2">NL8W</strain>
    </source>
</reference>
<sequence>MKPEDSELLEKRKDGLNEFYEGLIPTLVEFVGVMGIQPAHEVLKNAEMFASYLDSALQNMAIADHDDRTWLMLRVGQFIGEYFVQKYSGCWYVNDIENSRYFARYVVGKFASLNNMTPMLDPFQIAEVFVDSPVPRKLEGLLNEVDVELIQMSHAEK</sequence>